<evidence type="ECO:0000313" key="2">
    <source>
        <dbReference type="Proteomes" id="UP001589894"/>
    </source>
</evidence>
<keyword evidence="2" id="KW-1185">Reference proteome</keyword>
<gene>
    <name evidence="1" type="ORF">ACFFHU_23900</name>
</gene>
<reference evidence="1 2" key="1">
    <citation type="submission" date="2024-09" db="EMBL/GenBank/DDBJ databases">
        <authorList>
            <person name="Sun Q."/>
            <person name="Mori K."/>
        </authorList>
    </citation>
    <scope>NUCLEOTIDE SEQUENCE [LARGE SCALE GENOMIC DNA]</scope>
    <source>
        <strain evidence="1 2">TBRC 2205</strain>
    </source>
</reference>
<dbReference type="RefSeq" id="WP_377342439.1">
    <property type="nucleotide sequence ID" value="NZ_JBHLUE010000019.1"/>
</dbReference>
<sequence length="310" mass="35968">MPERSPDERICGLPLAKPPREVEDLVRVAVENLRAALLSTESGRAGRVVTQSDVQAGTASRLRTWILSSDSDLARLRYHAEFRYFEQDVYQPMRPVPPRPEDVSRVRVAAYVKALLCEGARLLEREWHQRRLCADRRPDFLHEVLRWLRLDRRAWEAVERIGSDGGRYWADRAEFGQLVTRTVTLLRTADRDFPPRMPLYDDLDLRRLADLPDDLPDLAATVERYVDEAVREVEQRLEGLLRWTAYLARDLAAGEDHILRHLDVLDENFSARYADLCMRHARNWQRAIDILDGADLDADPVRPEEEQVEP</sequence>
<dbReference type="EMBL" id="JBHLUE010000019">
    <property type="protein sequence ID" value="MFC0567169.1"/>
    <property type="molecule type" value="Genomic_DNA"/>
</dbReference>
<name>A0ABV6P395_9ACTN</name>
<protein>
    <submittedName>
        <fullName evidence="1">Uncharacterized protein</fullName>
    </submittedName>
</protein>
<comment type="caution">
    <text evidence="1">The sequence shown here is derived from an EMBL/GenBank/DDBJ whole genome shotgun (WGS) entry which is preliminary data.</text>
</comment>
<organism evidence="1 2">
    <name type="scientific">Plantactinospora siamensis</name>
    <dbReference type="NCBI Taxonomy" id="555372"/>
    <lineage>
        <taxon>Bacteria</taxon>
        <taxon>Bacillati</taxon>
        <taxon>Actinomycetota</taxon>
        <taxon>Actinomycetes</taxon>
        <taxon>Micromonosporales</taxon>
        <taxon>Micromonosporaceae</taxon>
        <taxon>Plantactinospora</taxon>
    </lineage>
</organism>
<accession>A0ABV6P395</accession>
<evidence type="ECO:0000313" key="1">
    <source>
        <dbReference type="EMBL" id="MFC0567169.1"/>
    </source>
</evidence>
<dbReference type="Proteomes" id="UP001589894">
    <property type="component" value="Unassembled WGS sequence"/>
</dbReference>
<proteinExistence type="predicted"/>